<evidence type="ECO:0000313" key="5">
    <source>
        <dbReference type="EMBL" id="CFX41183.1"/>
    </source>
</evidence>
<dbReference type="RefSeq" id="WP_052729621.1">
    <property type="nucleotide sequence ID" value="NZ_CGIH01000020.1"/>
</dbReference>
<dbReference type="Proteomes" id="UP000045545">
    <property type="component" value="Unassembled WGS sequence"/>
</dbReference>
<dbReference type="GO" id="GO:0016405">
    <property type="term" value="F:CoA-ligase activity"/>
    <property type="evidence" value="ECO:0007669"/>
    <property type="project" value="TreeGrafter"/>
</dbReference>
<sequence>MEIEPMDRIWEKSWTISWVKEGYQHGRDPLFHHLYTNTIRHRQRPAIVFYGQIITWDELRDLLMRAAGGLQKLGVEKGDRVYLGMQNCPQFVISFFAAHCLGAIVTAISPAYKAGEVRYILNDSGAKVLIIEESVVPVLNEIKDQIPAVENVIVTSLDEYLPSDPYPAFPADLMSKGIKYPGTISWQEFMASEPLQEMADVDINDVALLQYTSGTTGKPKGAMLTHMNLLNGAFINTAHTANTVDTVQVGMLPMFHITGMNDHLLTTAFLGSTLCIITRFDPVAFLQIVEKYQANYSVLATPMVIYLASHPSFSEYDISSLYNFGIGGATLPQAVFNKYLEMGITLCEGYGMSETTATVSFNPIEAAKLGSIGLPMPQIDLRIVDIDDLSKDVPIGEEGELWVKGPSCGIGYWNNPAGTAETFLGDGWVRTGDIVKMDEDGYLYICGRLKEMIKSSAYSIFPAEVEEYMYGHPAILECCVIGVPHEVKGELVKAFVVLRPEWDGKITEKELIEWARGQMAPYKYPRIIEFRDSLPKGPTGKVARKILKEEEKQRELSCIS</sequence>
<dbReference type="InterPro" id="IPR000873">
    <property type="entry name" value="AMP-dep_synth/lig_dom"/>
</dbReference>
<dbReference type="Pfam" id="PF00501">
    <property type="entry name" value="AMP-binding"/>
    <property type="match status" value="1"/>
</dbReference>
<dbReference type="Pfam" id="PF13193">
    <property type="entry name" value="AMP-binding_C"/>
    <property type="match status" value="1"/>
</dbReference>
<dbReference type="PANTHER" id="PTHR24096">
    <property type="entry name" value="LONG-CHAIN-FATTY-ACID--COA LIGASE"/>
    <property type="match status" value="1"/>
</dbReference>
<dbReference type="AlphaFoldDB" id="A0A0E4GAR3"/>
<dbReference type="InterPro" id="IPR025110">
    <property type="entry name" value="AMP-bd_C"/>
</dbReference>
<organism evidence="5 6">
    <name type="scientific">Syntrophomonas zehnderi OL-4</name>
    <dbReference type="NCBI Taxonomy" id="690567"/>
    <lineage>
        <taxon>Bacteria</taxon>
        <taxon>Bacillati</taxon>
        <taxon>Bacillota</taxon>
        <taxon>Clostridia</taxon>
        <taxon>Eubacteriales</taxon>
        <taxon>Syntrophomonadaceae</taxon>
        <taxon>Syntrophomonas</taxon>
    </lineage>
</organism>
<dbReference type="OrthoDB" id="9778383at2"/>
<accession>A0A0E4GAR3</accession>
<evidence type="ECO:0000256" key="1">
    <source>
        <dbReference type="ARBA" id="ARBA00006432"/>
    </source>
</evidence>
<dbReference type="SUPFAM" id="SSF56801">
    <property type="entry name" value="Acetyl-CoA synthetase-like"/>
    <property type="match status" value="1"/>
</dbReference>
<evidence type="ECO:0000259" key="3">
    <source>
        <dbReference type="Pfam" id="PF00501"/>
    </source>
</evidence>
<dbReference type="InterPro" id="IPR042099">
    <property type="entry name" value="ANL_N_sf"/>
</dbReference>
<keyword evidence="2 5" id="KW-0436">Ligase</keyword>
<keyword evidence="6" id="KW-1185">Reference proteome</keyword>
<dbReference type="InterPro" id="IPR045851">
    <property type="entry name" value="AMP-bd_C_sf"/>
</dbReference>
<dbReference type="PANTHER" id="PTHR24096:SF149">
    <property type="entry name" value="AMP-BINDING DOMAIN-CONTAINING PROTEIN-RELATED"/>
    <property type="match status" value="1"/>
</dbReference>
<evidence type="ECO:0000313" key="6">
    <source>
        <dbReference type="Proteomes" id="UP000045545"/>
    </source>
</evidence>
<evidence type="ECO:0000256" key="2">
    <source>
        <dbReference type="ARBA" id="ARBA00022598"/>
    </source>
</evidence>
<dbReference type="InterPro" id="IPR020845">
    <property type="entry name" value="AMP-binding_CS"/>
</dbReference>
<feature type="domain" description="AMP-binding enzyme C-terminal" evidence="4">
    <location>
        <begin position="464"/>
        <end position="541"/>
    </location>
</feature>
<name>A0A0E4GAR3_9FIRM</name>
<reference evidence="5 6" key="1">
    <citation type="submission" date="2015-03" db="EMBL/GenBank/DDBJ databases">
        <authorList>
            <person name="Murphy D."/>
        </authorList>
    </citation>
    <scope>NUCLEOTIDE SEQUENCE [LARGE SCALE GENOMIC DNA]</scope>
    <source>
        <strain evidence="5 6">OL-4</strain>
    </source>
</reference>
<dbReference type="PROSITE" id="PS00455">
    <property type="entry name" value="AMP_BINDING"/>
    <property type="match status" value="1"/>
</dbReference>
<dbReference type="Gene3D" id="3.40.50.12780">
    <property type="entry name" value="N-terminal domain of ligase-like"/>
    <property type="match status" value="1"/>
</dbReference>
<evidence type="ECO:0000259" key="4">
    <source>
        <dbReference type="Pfam" id="PF13193"/>
    </source>
</evidence>
<gene>
    <name evidence="5" type="ORF">1161</name>
</gene>
<proteinExistence type="inferred from homology"/>
<dbReference type="EMBL" id="CGIH01000020">
    <property type="protein sequence ID" value="CFX41183.1"/>
    <property type="molecule type" value="Genomic_DNA"/>
</dbReference>
<dbReference type="Gene3D" id="3.30.300.30">
    <property type="match status" value="1"/>
</dbReference>
<comment type="similarity">
    <text evidence="1">Belongs to the ATP-dependent AMP-binding enzyme family.</text>
</comment>
<protein>
    <submittedName>
        <fullName evidence="5">AMP-dependent synthetase/ligase</fullName>
    </submittedName>
</protein>
<dbReference type="STRING" id="690567.1161"/>
<feature type="domain" description="AMP-dependent synthetase/ligase" evidence="3">
    <location>
        <begin position="40"/>
        <end position="413"/>
    </location>
</feature>